<feature type="transmembrane region" description="Helical" evidence="8">
    <location>
        <begin position="70"/>
        <end position="89"/>
    </location>
</feature>
<dbReference type="InterPro" id="IPR052017">
    <property type="entry name" value="TSUP"/>
</dbReference>
<evidence type="ECO:0000256" key="4">
    <source>
        <dbReference type="ARBA" id="ARBA00022475"/>
    </source>
</evidence>
<evidence type="ECO:0000313" key="9">
    <source>
        <dbReference type="EMBL" id="PIT92084.1"/>
    </source>
</evidence>
<evidence type="ECO:0000256" key="6">
    <source>
        <dbReference type="ARBA" id="ARBA00022989"/>
    </source>
</evidence>
<sequence length="239" mass="25648">MGFEYVYFAIIFFIAGIAPELTGFGVATISMALLPFLLPLSVAIPLVAIISTTATGIVALRTKTGNLFKYIRPLLVGSAIGVALGMVFLRLLDEQLLTVVLGIFLVIYALYGLFFKGHFLPTGNVTGTVTGLVAGFFGASFNVHGPLVGLYSSSNGDLSKTEIKDLMATYMFFTGLFTIVGHAISGRMSGEILVYALFALPFLLVGLAVGKRIFRKVNIVWIKRGIYLFVLAAGIAFLL</sequence>
<dbReference type="Proteomes" id="UP000228635">
    <property type="component" value="Unassembled WGS sequence"/>
</dbReference>
<dbReference type="AlphaFoldDB" id="A0A2M6WH84"/>
<protein>
    <recommendedName>
        <fullName evidence="8">Probable membrane transporter protein</fullName>
    </recommendedName>
</protein>
<evidence type="ECO:0000256" key="3">
    <source>
        <dbReference type="ARBA" id="ARBA00022448"/>
    </source>
</evidence>
<evidence type="ECO:0000256" key="5">
    <source>
        <dbReference type="ARBA" id="ARBA00022692"/>
    </source>
</evidence>
<keyword evidence="4 8" id="KW-1003">Cell membrane</keyword>
<feature type="transmembrane region" description="Helical" evidence="8">
    <location>
        <begin position="192"/>
        <end position="209"/>
    </location>
</feature>
<keyword evidence="5 8" id="KW-0812">Transmembrane</keyword>
<feature type="transmembrane region" description="Helical" evidence="8">
    <location>
        <begin position="96"/>
        <end position="114"/>
    </location>
</feature>
<evidence type="ECO:0000256" key="8">
    <source>
        <dbReference type="RuleBase" id="RU363041"/>
    </source>
</evidence>
<comment type="similarity">
    <text evidence="2 8">Belongs to the 4-toluene sulfonate uptake permease (TSUP) (TC 2.A.102) family.</text>
</comment>
<feature type="transmembrane region" description="Helical" evidence="8">
    <location>
        <begin position="221"/>
        <end position="238"/>
    </location>
</feature>
<keyword evidence="6 8" id="KW-1133">Transmembrane helix</keyword>
<evidence type="ECO:0000256" key="2">
    <source>
        <dbReference type="ARBA" id="ARBA00009142"/>
    </source>
</evidence>
<name>A0A2M6WH84_9BACT</name>
<comment type="caution">
    <text evidence="9">The sequence shown here is derived from an EMBL/GenBank/DDBJ whole genome shotgun (WGS) entry which is preliminary data.</text>
</comment>
<proteinExistence type="inferred from homology"/>
<feature type="transmembrane region" description="Helical" evidence="8">
    <location>
        <begin position="134"/>
        <end position="154"/>
    </location>
</feature>
<evidence type="ECO:0000256" key="1">
    <source>
        <dbReference type="ARBA" id="ARBA00004651"/>
    </source>
</evidence>
<organism evidence="9 10">
    <name type="scientific">Candidatus Harrisonbacteria bacterium CG10_big_fil_rev_8_21_14_0_10_42_17</name>
    <dbReference type="NCBI Taxonomy" id="1974584"/>
    <lineage>
        <taxon>Bacteria</taxon>
        <taxon>Candidatus Harrisoniibacteriota</taxon>
    </lineage>
</organism>
<feature type="transmembrane region" description="Helical" evidence="8">
    <location>
        <begin position="6"/>
        <end position="29"/>
    </location>
</feature>
<dbReference type="PANTHER" id="PTHR30269:SF37">
    <property type="entry name" value="MEMBRANE TRANSPORTER PROTEIN"/>
    <property type="match status" value="1"/>
</dbReference>
<dbReference type="Pfam" id="PF01925">
    <property type="entry name" value="TauE"/>
    <property type="match status" value="1"/>
</dbReference>
<dbReference type="InterPro" id="IPR002781">
    <property type="entry name" value="TM_pro_TauE-like"/>
</dbReference>
<gene>
    <name evidence="9" type="ORF">COU08_04500</name>
</gene>
<comment type="subcellular location">
    <subcellularLocation>
        <location evidence="1 8">Cell membrane</location>
        <topology evidence="1 8">Multi-pass membrane protein</topology>
    </subcellularLocation>
</comment>
<accession>A0A2M6WH84</accession>
<reference evidence="10" key="1">
    <citation type="submission" date="2017-09" db="EMBL/GenBank/DDBJ databases">
        <title>Depth-based differentiation of microbial function through sediment-hosted aquifers and enrichment of novel symbionts in the deep terrestrial subsurface.</title>
        <authorList>
            <person name="Probst A.J."/>
            <person name="Ladd B."/>
            <person name="Jarett J.K."/>
            <person name="Geller-Mcgrath D.E."/>
            <person name="Sieber C.M.K."/>
            <person name="Emerson J.B."/>
            <person name="Anantharaman K."/>
            <person name="Thomas B.C."/>
            <person name="Malmstrom R."/>
            <person name="Stieglmeier M."/>
            <person name="Klingl A."/>
            <person name="Woyke T."/>
            <person name="Ryan C.M."/>
            <person name="Banfield J.F."/>
        </authorList>
    </citation>
    <scope>NUCLEOTIDE SEQUENCE [LARGE SCALE GENOMIC DNA]</scope>
</reference>
<feature type="transmembrane region" description="Helical" evidence="8">
    <location>
        <begin position="36"/>
        <end position="58"/>
    </location>
</feature>
<keyword evidence="3" id="KW-0813">Transport</keyword>
<feature type="transmembrane region" description="Helical" evidence="8">
    <location>
        <begin position="166"/>
        <end position="186"/>
    </location>
</feature>
<evidence type="ECO:0000256" key="7">
    <source>
        <dbReference type="ARBA" id="ARBA00023136"/>
    </source>
</evidence>
<keyword evidence="7 8" id="KW-0472">Membrane</keyword>
<evidence type="ECO:0000313" key="10">
    <source>
        <dbReference type="Proteomes" id="UP000228635"/>
    </source>
</evidence>
<dbReference type="EMBL" id="PFBA01000035">
    <property type="protein sequence ID" value="PIT92084.1"/>
    <property type="molecule type" value="Genomic_DNA"/>
</dbReference>
<dbReference type="GO" id="GO:0005886">
    <property type="term" value="C:plasma membrane"/>
    <property type="evidence" value="ECO:0007669"/>
    <property type="project" value="UniProtKB-SubCell"/>
</dbReference>
<dbReference type="PANTHER" id="PTHR30269">
    <property type="entry name" value="TRANSMEMBRANE PROTEIN YFCA"/>
    <property type="match status" value="1"/>
</dbReference>